<keyword evidence="2" id="KW-0597">Phosphoprotein</keyword>
<dbReference type="SMART" id="SM00331">
    <property type="entry name" value="PP2C_SIG"/>
    <property type="match status" value="1"/>
</dbReference>
<dbReference type="PANTHER" id="PTHR43156:SF2">
    <property type="entry name" value="STAGE II SPORULATION PROTEIN E"/>
    <property type="match status" value="1"/>
</dbReference>
<dbReference type="Gene3D" id="6.10.250.690">
    <property type="match status" value="1"/>
</dbReference>
<accession>A0ABT6FHU4</accession>
<name>A0ABT6FHU4_9BACT</name>
<evidence type="ECO:0000256" key="2">
    <source>
        <dbReference type="PROSITE-ProRule" id="PRU00169"/>
    </source>
</evidence>
<protein>
    <submittedName>
        <fullName evidence="4">SpoIIE family protein phosphatase</fullName>
    </submittedName>
</protein>
<dbReference type="InterPro" id="IPR052016">
    <property type="entry name" value="Bact_Sigma-Reg"/>
</dbReference>
<sequence>MSSRRILLVEDSSTMRRMLGTLLKEEGYEVRTANDGAEGLVQAKADPRPDLILTDYEMPELDGPGFCQGIKADVDLRSIPVLMLTTLGETRNKIAGLESGADDYIQKPRSPDDIQEMFARIRAHLRVADLRSELAERNRLLETAHKKLTFELDLARKVQFAMMPRPPKPRGLLQVAVRYTPANQLGGDVYDFYRLDNNRLGILVADVSGHGVNAAMLSGMVKTLAAGLSIAVLEPGELLAGLDVSGEQYFPEGYFCTGFYLIADEETGLVRYAGVGHPPAIIIGPNGPRMLASNPGMLGIGMVDGTAGDADRLEPGESLILYTDGLPDAMDPADVVFGEDRLKTLLQGHYGSDPTEILNQVDGAVKAHTAPGRPADDINIIVIQHPAKK</sequence>
<keyword evidence="1" id="KW-0378">Hydrolase</keyword>
<reference evidence="4 5" key="1">
    <citation type="submission" date="2023-03" db="EMBL/GenBank/DDBJ databases">
        <title>Paludisphaera mucosa sp. nov. a novel planctomycete from northern fen.</title>
        <authorList>
            <person name="Ivanova A."/>
        </authorList>
    </citation>
    <scope>NUCLEOTIDE SEQUENCE [LARGE SCALE GENOMIC DNA]</scope>
    <source>
        <strain evidence="4 5">Pla2</strain>
    </source>
</reference>
<dbReference type="Gene3D" id="3.60.40.10">
    <property type="entry name" value="PPM-type phosphatase domain"/>
    <property type="match status" value="1"/>
</dbReference>
<dbReference type="SUPFAM" id="SSF81606">
    <property type="entry name" value="PP2C-like"/>
    <property type="match status" value="1"/>
</dbReference>
<dbReference type="Gene3D" id="3.40.50.2300">
    <property type="match status" value="1"/>
</dbReference>
<dbReference type="PANTHER" id="PTHR43156">
    <property type="entry name" value="STAGE II SPORULATION PROTEIN E-RELATED"/>
    <property type="match status" value="1"/>
</dbReference>
<dbReference type="InterPro" id="IPR011006">
    <property type="entry name" value="CheY-like_superfamily"/>
</dbReference>
<gene>
    <name evidence="4" type="ORF">PZE19_25565</name>
</gene>
<evidence type="ECO:0000313" key="4">
    <source>
        <dbReference type="EMBL" id="MDG3007147.1"/>
    </source>
</evidence>
<dbReference type="EMBL" id="JARRAG010000002">
    <property type="protein sequence ID" value="MDG3007147.1"/>
    <property type="molecule type" value="Genomic_DNA"/>
</dbReference>
<evidence type="ECO:0000256" key="1">
    <source>
        <dbReference type="ARBA" id="ARBA00022801"/>
    </source>
</evidence>
<evidence type="ECO:0000259" key="3">
    <source>
        <dbReference type="PROSITE" id="PS50110"/>
    </source>
</evidence>
<dbReference type="Pfam" id="PF07228">
    <property type="entry name" value="SpoIIE"/>
    <property type="match status" value="1"/>
</dbReference>
<dbReference type="InterPro" id="IPR001932">
    <property type="entry name" value="PPM-type_phosphatase-like_dom"/>
</dbReference>
<dbReference type="RefSeq" id="WP_277863435.1">
    <property type="nucleotide sequence ID" value="NZ_JARRAG010000002.1"/>
</dbReference>
<keyword evidence="5" id="KW-1185">Reference proteome</keyword>
<feature type="domain" description="Response regulatory" evidence="3">
    <location>
        <begin position="5"/>
        <end position="122"/>
    </location>
</feature>
<dbReference type="Proteomes" id="UP001216907">
    <property type="component" value="Unassembled WGS sequence"/>
</dbReference>
<proteinExistence type="predicted"/>
<dbReference type="InterPro" id="IPR001789">
    <property type="entry name" value="Sig_transdc_resp-reg_receiver"/>
</dbReference>
<dbReference type="Pfam" id="PF00072">
    <property type="entry name" value="Response_reg"/>
    <property type="match status" value="1"/>
</dbReference>
<feature type="modified residue" description="4-aspartylphosphate" evidence="2">
    <location>
        <position position="55"/>
    </location>
</feature>
<dbReference type="SMART" id="SM00448">
    <property type="entry name" value="REC"/>
    <property type="match status" value="1"/>
</dbReference>
<organism evidence="4 5">
    <name type="scientific">Paludisphaera mucosa</name>
    <dbReference type="NCBI Taxonomy" id="3030827"/>
    <lineage>
        <taxon>Bacteria</taxon>
        <taxon>Pseudomonadati</taxon>
        <taxon>Planctomycetota</taxon>
        <taxon>Planctomycetia</taxon>
        <taxon>Isosphaerales</taxon>
        <taxon>Isosphaeraceae</taxon>
        <taxon>Paludisphaera</taxon>
    </lineage>
</organism>
<dbReference type="PROSITE" id="PS50110">
    <property type="entry name" value="RESPONSE_REGULATORY"/>
    <property type="match status" value="1"/>
</dbReference>
<comment type="caution">
    <text evidence="4">The sequence shown here is derived from an EMBL/GenBank/DDBJ whole genome shotgun (WGS) entry which is preliminary data.</text>
</comment>
<evidence type="ECO:0000313" key="5">
    <source>
        <dbReference type="Proteomes" id="UP001216907"/>
    </source>
</evidence>
<dbReference type="InterPro" id="IPR036457">
    <property type="entry name" value="PPM-type-like_dom_sf"/>
</dbReference>
<dbReference type="SUPFAM" id="SSF52172">
    <property type="entry name" value="CheY-like"/>
    <property type="match status" value="1"/>
</dbReference>